<dbReference type="PANTHER" id="PTHR43032:SF4">
    <property type="entry name" value="OXIDOREDUCTASE MOLYBDOPTERIN-BINDING DOMAIN-CONTAINING PROTEIN"/>
    <property type="match status" value="1"/>
</dbReference>
<evidence type="ECO:0000313" key="2">
    <source>
        <dbReference type="EMBL" id="MYD89946.1"/>
    </source>
</evidence>
<gene>
    <name evidence="2" type="ORF">F4Y08_06345</name>
</gene>
<dbReference type="PANTHER" id="PTHR43032">
    <property type="entry name" value="PROTEIN-METHIONINE-SULFOXIDE REDUCTASE"/>
    <property type="match status" value="1"/>
</dbReference>
<dbReference type="SUPFAM" id="SSF56524">
    <property type="entry name" value="Oxidoreductase molybdopterin-binding domain"/>
    <property type="match status" value="1"/>
</dbReference>
<reference evidence="2" key="1">
    <citation type="submission" date="2019-09" db="EMBL/GenBank/DDBJ databases">
        <title>Characterisation of the sponge microbiome using genome-centric metagenomics.</title>
        <authorList>
            <person name="Engelberts J.P."/>
            <person name="Robbins S.J."/>
            <person name="De Goeij J.M."/>
            <person name="Aranda M."/>
            <person name="Bell S.C."/>
            <person name="Webster N.S."/>
        </authorList>
    </citation>
    <scope>NUCLEOTIDE SEQUENCE</scope>
    <source>
        <strain evidence="2">SB0662_bin_9</strain>
    </source>
</reference>
<sequence>MRLENPFRRVQRLRRVTNVPEEQANARTPPGQFLTSKFPVLTYGPTPTITDLEGFRLTVFGEVEESREFTWDELMALPANTQTVDIHCVTRWSKLDTTWTGIPWRRFLEGIAPTAAATHVMAHCVGGYTTNISLEVLDDDDTMLAYLYDGKPLEREHGYPMRLLVPKYYFWKSAKWLTGLEFMNGDRPGFWEQHGYHMRGEPFAEERFGY</sequence>
<dbReference type="InterPro" id="IPR000572">
    <property type="entry name" value="OxRdtase_Mopterin-bd_dom"/>
</dbReference>
<feature type="domain" description="Oxidoreductase molybdopterin-binding" evidence="1">
    <location>
        <begin position="44"/>
        <end position="191"/>
    </location>
</feature>
<accession>A0A6B1DSQ2</accession>
<comment type="caution">
    <text evidence="2">The sequence shown here is derived from an EMBL/GenBank/DDBJ whole genome shotgun (WGS) entry which is preliminary data.</text>
</comment>
<name>A0A6B1DSQ2_9CHLR</name>
<protein>
    <submittedName>
        <fullName evidence="2">Sulfite oxidase-like oxidoreductase</fullName>
    </submittedName>
</protein>
<evidence type="ECO:0000259" key="1">
    <source>
        <dbReference type="Pfam" id="PF00174"/>
    </source>
</evidence>
<dbReference type="CDD" id="cd02109">
    <property type="entry name" value="arch_bact_SO_family_Moco"/>
    <property type="match status" value="1"/>
</dbReference>
<dbReference type="InterPro" id="IPR036374">
    <property type="entry name" value="OxRdtase_Mopterin-bd_sf"/>
</dbReference>
<dbReference type="EMBL" id="VXPY01000038">
    <property type="protein sequence ID" value="MYD89946.1"/>
    <property type="molecule type" value="Genomic_DNA"/>
</dbReference>
<dbReference type="Gene3D" id="3.90.420.10">
    <property type="entry name" value="Oxidoreductase, molybdopterin-binding domain"/>
    <property type="match status" value="1"/>
</dbReference>
<dbReference type="AlphaFoldDB" id="A0A6B1DSQ2"/>
<proteinExistence type="predicted"/>
<dbReference type="Pfam" id="PF00174">
    <property type="entry name" value="Oxidored_molyb"/>
    <property type="match status" value="1"/>
</dbReference>
<organism evidence="2">
    <name type="scientific">Caldilineaceae bacterium SB0662_bin_9</name>
    <dbReference type="NCBI Taxonomy" id="2605258"/>
    <lineage>
        <taxon>Bacteria</taxon>
        <taxon>Bacillati</taxon>
        <taxon>Chloroflexota</taxon>
        <taxon>Caldilineae</taxon>
        <taxon>Caldilineales</taxon>
        <taxon>Caldilineaceae</taxon>
    </lineage>
</organism>